<protein>
    <submittedName>
        <fullName evidence="2">Uncharacterized protein</fullName>
    </submittedName>
</protein>
<organism evidence="2 3">
    <name type="scientific">Caerostris extrusa</name>
    <name type="common">Bark spider</name>
    <name type="synonym">Caerostris bankana</name>
    <dbReference type="NCBI Taxonomy" id="172846"/>
    <lineage>
        <taxon>Eukaryota</taxon>
        <taxon>Metazoa</taxon>
        <taxon>Ecdysozoa</taxon>
        <taxon>Arthropoda</taxon>
        <taxon>Chelicerata</taxon>
        <taxon>Arachnida</taxon>
        <taxon>Araneae</taxon>
        <taxon>Araneomorphae</taxon>
        <taxon>Entelegynae</taxon>
        <taxon>Araneoidea</taxon>
        <taxon>Araneidae</taxon>
        <taxon>Caerostris</taxon>
    </lineage>
</organism>
<dbReference type="Proteomes" id="UP001054945">
    <property type="component" value="Unassembled WGS sequence"/>
</dbReference>
<sequence length="209" mass="23102">MYKALELSFHVEPRLASSGYAPVPESTVKFGKSWIDQPGNFLVLTNVRRSARHLFESEEACRDPFRIAGTTTTTVGPTVTQRFESRFDRAFSDGSALTTSPTASTPRGEFVDIEILKGVGHTRRKPNNSFNYGSALYGNGTGGRADRRVAKTGWEIFSPGKNRGKSEGDGKRIAFRETPGPGRSGPQNDREPILREIHPLSTKQSETRR</sequence>
<name>A0AAV4SNJ9_CAEEX</name>
<dbReference type="EMBL" id="BPLR01009710">
    <property type="protein sequence ID" value="GIY33932.1"/>
    <property type="molecule type" value="Genomic_DNA"/>
</dbReference>
<comment type="caution">
    <text evidence="2">The sequence shown here is derived from an EMBL/GenBank/DDBJ whole genome shotgun (WGS) entry which is preliminary data.</text>
</comment>
<accession>A0AAV4SNJ9</accession>
<evidence type="ECO:0000256" key="1">
    <source>
        <dbReference type="SAM" id="MobiDB-lite"/>
    </source>
</evidence>
<dbReference type="AlphaFoldDB" id="A0AAV4SNJ9"/>
<reference evidence="2 3" key="1">
    <citation type="submission" date="2021-06" db="EMBL/GenBank/DDBJ databases">
        <title>Caerostris extrusa draft genome.</title>
        <authorList>
            <person name="Kono N."/>
            <person name="Arakawa K."/>
        </authorList>
    </citation>
    <scope>NUCLEOTIDE SEQUENCE [LARGE SCALE GENOMIC DNA]</scope>
</reference>
<evidence type="ECO:0000313" key="3">
    <source>
        <dbReference type="Proteomes" id="UP001054945"/>
    </source>
</evidence>
<feature type="compositionally biased region" description="Basic and acidic residues" evidence="1">
    <location>
        <begin position="164"/>
        <end position="175"/>
    </location>
</feature>
<feature type="compositionally biased region" description="Basic and acidic residues" evidence="1">
    <location>
        <begin position="188"/>
        <end position="198"/>
    </location>
</feature>
<gene>
    <name evidence="2" type="ORF">CEXT_811371</name>
</gene>
<feature type="region of interest" description="Disordered" evidence="1">
    <location>
        <begin position="156"/>
        <end position="209"/>
    </location>
</feature>
<proteinExistence type="predicted"/>
<keyword evidence="3" id="KW-1185">Reference proteome</keyword>
<evidence type="ECO:0000313" key="2">
    <source>
        <dbReference type="EMBL" id="GIY33932.1"/>
    </source>
</evidence>